<dbReference type="InterPro" id="IPR025110">
    <property type="entry name" value="AMP-bd_C"/>
</dbReference>
<dbReference type="EMBL" id="CP126981">
    <property type="protein sequence ID" value="WIM90233.1"/>
    <property type="molecule type" value="Genomic_DNA"/>
</dbReference>
<evidence type="ECO:0000256" key="3">
    <source>
        <dbReference type="ARBA" id="ARBA00022553"/>
    </source>
</evidence>
<dbReference type="Gene3D" id="2.30.38.10">
    <property type="entry name" value="Luciferase, Domain 3"/>
    <property type="match status" value="1"/>
</dbReference>
<sequence>MALSPLQEGLYSLTALADFTEGEPADDPYVIGMSADVFGTLDVALLRDCAAKMLVRHPNLRASFFSRGIARPVQIVPSRVDLPWRDVVATEAEIEAIELDERRRPFDLERLPALRFLLIELPDARWRLTITAHHIVIDGWSLPVFVAEMMILYRAGGDLGALPIAPRPYRDYIGWLAGRDQEASQRVWRDHLAELPGPTLVAAAFGGEDAARTATRLPQSTELRLDAAATDRLVTGARSRGVTLNTLLQMAWATIVSRLTDRDDVVFGVTVSGRPAELAGVETMVGLFINTVPLRVRLDPSASVGEQSRAVQRDSALLRDHSYLGHAQLRAMGGVGEMYDTLLVYENFPTGAMTSGDQLAGTGVTFEPAAVASLTHFPIVLAAHMDDGQLVLMVEVIDGAIGHTTAETLGGRLRDTADRLLQHWDRPLSEVSVLTAEEVAPLGTGVAKPATAQGIHTRFAAVAGRTPDSPAVTWAGGAMTYRELDEAANRLAGALAARGATAETPIAIRLPRGPRYVVAILAVLKAGAMYVPLEPGMPAERVDSILRQSGAGIVIDESFDAADGPADFEPVDVDPGRAAYVVFTSGTTGEPKGVIGTHAAVNAYADDHLDHVLRPAAARLARPLRIAHAWSFAFDAAWQPLVALLDGHVVHVVDEQTQTDAEALVAAIAEHGVDMIDTTPSMFAQLRSAGLLGRVPLAVLALGGEALGGSSWSYIRAECARTAMTAFNCYGPTETTVEAVVAAIDRHDEPSIGHPTGHTRGYVLDSALRPVAHGVAGELYLGGAQLVRGYLGRAPETVQRFIADPFVRGERMYRTGDLVRRHPDGSIQYIGRADAQVKIRGHRVEPGEVAVVLEAQQGVRQAHVAVRHRHGVPRLVAYVAGHDVSVNELRGSLVARLPRYMVPQRIVLVDEIPLTGNGKLDETALAAIDVDDQPDQGHAAPETATESALAEVLVDLLQIERINVDADFFELGIDSIVALSIVHAARARGIPLRPRLILQAGTLRELAALIDAGEQEPQPDSRTREHSSEPIQPVPIVSWVYEYGNFRRFSQSVVITLPPDVTSDRLETALQAVLDRHDMLRGLLEDTDSGHRLTTRPPGSVRAGEILQRVAGPPASTLAAHAEAVIDTINPAAGAMIRALWCDAEGDGASCLLLVVHHLATDAVSWYVLLAALSEAFAASSGGAPVELAPEYTTYREWAQLLDNRSRHTDLSAQRQHWVDQLAPADPALGSRLPDPSRDTWASLRTSETRSSVADTQEMLDRISAAGSGIGVREFLLAAVTLTLTTWRVRRGDDTRDGVLIALEGHGREDALFDGDVDTSATVGWFTNVFPVRFGAVTDPLDIDAASADTARARGLVTEVAQRLAAVPNGGLDYGLLRYSRRDAELVDARHPQVEFNYLGRLDMTPRFDDGNAWTLVSDPELTLAIPLATEPELPLRYTFDVIAVVQATPSGPQLLTNWIYSDLLTTEQEATELGAIWRQAITTLGEAL</sequence>
<evidence type="ECO:0000313" key="5">
    <source>
        <dbReference type="EMBL" id="WIM90233.1"/>
    </source>
</evidence>
<dbReference type="RefSeq" id="WP_285190992.1">
    <property type="nucleotide sequence ID" value="NZ_CP126981.1"/>
</dbReference>
<dbReference type="Pfam" id="PF00501">
    <property type="entry name" value="AMP-binding"/>
    <property type="match status" value="1"/>
</dbReference>
<dbReference type="InterPro" id="IPR045851">
    <property type="entry name" value="AMP-bd_C_sf"/>
</dbReference>
<evidence type="ECO:0000256" key="1">
    <source>
        <dbReference type="ARBA" id="ARBA00001957"/>
    </source>
</evidence>
<dbReference type="InterPro" id="IPR020806">
    <property type="entry name" value="PKS_PP-bd"/>
</dbReference>
<dbReference type="Gene3D" id="1.10.1200.10">
    <property type="entry name" value="ACP-like"/>
    <property type="match status" value="1"/>
</dbReference>
<dbReference type="SMART" id="SM01294">
    <property type="entry name" value="PKS_PP_betabranch"/>
    <property type="match status" value="1"/>
</dbReference>
<evidence type="ECO:0000313" key="6">
    <source>
        <dbReference type="Proteomes" id="UP001236585"/>
    </source>
</evidence>
<gene>
    <name evidence="5" type="ORF">PT015_08095</name>
</gene>
<accession>A0ABY8W716</accession>
<comment type="cofactor">
    <cofactor evidence="1">
        <name>pantetheine 4'-phosphate</name>
        <dbReference type="ChEBI" id="CHEBI:47942"/>
    </cofactor>
</comment>
<organism evidence="5 6">
    <name type="scientific">Candidatus Mycobacterium wuenschmannii</name>
    <dbReference type="NCBI Taxonomy" id="3027808"/>
    <lineage>
        <taxon>Bacteria</taxon>
        <taxon>Bacillati</taxon>
        <taxon>Actinomycetota</taxon>
        <taxon>Actinomycetes</taxon>
        <taxon>Mycobacteriales</taxon>
        <taxon>Mycobacteriaceae</taxon>
        <taxon>Mycobacterium</taxon>
    </lineage>
</organism>
<dbReference type="InterPro" id="IPR023213">
    <property type="entry name" value="CAT-like_dom_sf"/>
</dbReference>
<dbReference type="Pfam" id="PF00550">
    <property type="entry name" value="PP-binding"/>
    <property type="match status" value="1"/>
</dbReference>
<dbReference type="InterPro" id="IPR001242">
    <property type="entry name" value="Condensation_dom"/>
</dbReference>
<dbReference type="Gene3D" id="3.30.559.30">
    <property type="entry name" value="Nonribosomal peptide synthetase, condensation domain"/>
    <property type="match status" value="2"/>
</dbReference>
<keyword evidence="3" id="KW-0597">Phosphoprotein</keyword>
<dbReference type="SUPFAM" id="SSF52777">
    <property type="entry name" value="CoA-dependent acyltransferases"/>
    <property type="match status" value="4"/>
</dbReference>
<reference evidence="5 6" key="1">
    <citation type="journal article" date="2023" name="Microbiol. Resour. Announc.">
        <title>Complete Genome Sequence of Mycobacterium wuenschmanii, a novel Nontuberculous Mycobacterium Isolated from a captive population of Amazon Milk Frogs.</title>
        <authorList>
            <person name="Hicks J."/>
            <person name="Zeineldin M."/>
            <person name="Ward H."/>
            <person name="Wuenschmann A."/>
            <person name="Camp P."/>
            <person name="Farrell D."/>
            <person name="Lehman K."/>
            <person name="Thacker T."/>
            <person name="Cuthbert E."/>
        </authorList>
    </citation>
    <scope>NUCLEOTIDE SEQUENCE [LARGE SCALE GENOMIC DNA]</scope>
    <source>
        <strain evidence="5 6">Wuenschmanii</strain>
    </source>
</reference>
<dbReference type="PANTHER" id="PTHR45527">
    <property type="entry name" value="NONRIBOSOMAL PEPTIDE SYNTHETASE"/>
    <property type="match status" value="1"/>
</dbReference>
<dbReference type="Gene3D" id="3.30.300.30">
    <property type="match status" value="1"/>
</dbReference>
<dbReference type="NCBIfam" id="TIGR01733">
    <property type="entry name" value="AA-adenyl-dom"/>
    <property type="match status" value="1"/>
</dbReference>
<feature type="domain" description="Carrier" evidence="4">
    <location>
        <begin position="940"/>
        <end position="1014"/>
    </location>
</feature>
<dbReference type="InterPro" id="IPR000873">
    <property type="entry name" value="AMP-dep_synth/lig_dom"/>
</dbReference>
<dbReference type="Proteomes" id="UP001236585">
    <property type="component" value="Chromosome"/>
</dbReference>
<dbReference type="Gene3D" id="3.40.50.980">
    <property type="match status" value="2"/>
</dbReference>
<dbReference type="PANTHER" id="PTHR45527:SF1">
    <property type="entry name" value="FATTY ACID SYNTHASE"/>
    <property type="match status" value="1"/>
</dbReference>
<dbReference type="Pfam" id="PF00668">
    <property type="entry name" value="Condensation"/>
    <property type="match status" value="2"/>
</dbReference>
<dbReference type="Gene3D" id="3.30.559.10">
    <property type="entry name" value="Chloramphenicol acetyltransferase-like domain"/>
    <property type="match status" value="2"/>
</dbReference>
<keyword evidence="2" id="KW-0596">Phosphopantetheine</keyword>
<evidence type="ECO:0000259" key="4">
    <source>
        <dbReference type="PROSITE" id="PS50075"/>
    </source>
</evidence>
<dbReference type="InterPro" id="IPR036736">
    <property type="entry name" value="ACP-like_sf"/>
</dbReference>
<dbReference type="SUPFAM" id="SSF56801">
    <property type="entry name" value="Acetyl-CoA synthetase-like"/>
    <property type="match status" value="1"/>
</dbReference>
<dbReference type="PROSITE" id="PS00455">
    <property type="entry name" value="AMP_BINDING"/>
    <property type="match status" value="1"/>
</dbReference>
<dbReference type="SUPFAM" id="SSF47336">
    <property type="entry name" value="ACP-like"/>
    <property type="match status" value="1"/>
</dbReference>
<dbReference type="CDD" id="cd05930">
    <property type="entry name" value="A_NRPS"/>
    <property type="match status" value="1"/>
</dbReference>
<dbReference type="InterPro" id="IPR010071">
    <property type="entry name" value="AA_adenyl_dom"/>
</dbReference>
<keyword evidence="6" id="KW-1185">Reference proteome</keyword>
<evidence type="ECO:0000256" key="2">
    <source>
        <dbReference type="ARBA" id="ARBA00022450"/>
    </source>
</evidence>
<dbReference type="InterPro" id="IPR009081">
    <property type="entry name" value="PP-bd_ACP"/>
</dbReference>
<proteinExistence type="predicted"/>
<protein>
    <submittedName>
        <fullName evidence="5">Amino acid adenylation domain-containing protein</fullName>
    </submittedName>
</protein>
<dbReference type="Pfam" id="PF13193">
    <property type="entry name" value="AMP-binding_C"/>
    <property type="match status" value="1"/>
</dbReference>
<dbReference type="PROSITE" id="PS50075">
    <property type="entry name" value="CARRIER"/>
    <property type="match status" value="1"/>
</dbReference>
<dbReference type="InterPro" id="IPR020845">
    <property type="entry name" value="AMP-binding_CS"/>
</dbReference>
<name>A0ABY8W716_9MYCO</name>
<dbReference type="SMART" id="SM00823">
    <property type="entry name" value="PKS_PP"/>
    <property type="match status" value="1"/>
</dbReference>